<sequence length="168" mass="18377">MSFACSSIIIAMCLISLEPIAAQSGGYGSLDESWHMPPMKQPTTNKPTTNQPTTPKGANNGQATQPSKPNPLNQFPSTTTNPNAGNKKSSPMFSNMNQVNPGQPFQMNSPPKNNNGGQKCGTPVKQQSSSITKDGIHVRVTIEERPQRKPQRKFQQNPEWGRPSFDRN</sequence>
<accession>A0A915JBF5</accession>
<feature type="compositionally biased region" description="Basic and acidic residues" evidence="1">
    <location>
        <begin position="134"/>
        <end position="147"/>
    </location>
</feature>
<reference evidence="4" key="1">
    <citation type="submission" date="2022-11" db="UniProtKB">
        <authorList>
            <consortium name="WormBaseParasite"/>
        </authorList>
    </citation>
    <scope>IDENTIFICATION</scope>
</reference>
<feature type="region of interest" description="Disordered" evidence="1">
    <location>
        <begin position="32"/>
        <end position="168"/>
    </location>
</feature>
<evidence type="ECO:0000313" key="3">
    <source>
        <dbReference type="Proteomes" id="UP000887565"/>
    </source>
</evidence>
<dbReference type="WBParaSite" id="nRc.2.0.1.t23487-RA">
    <property type="protein sequence ID" value="nRc.2.0.1.t23487-RA"/>
    <property type="gene ID" value="nRc.2.0.1.g23487"/>
</dbReference>
<evidence type="ECO:0000256" key="1">
    <source>
        <dbReference type="SAM" id="MobiDB-lite"/>
    </source>
</evidence>
<dbReference type="Proteomes" id="UP000887565">
    <property type="component" value="Unplaced"/>
</dbReference>
<dbReference type="AlphaFoldDB" id="A0A915JBF5"/>
<evidence type="ECO:0000313" key="4">
    <source>
        <dbReference type="WBParaSite" id="nRc.2.0.1.t23487-RA"/>
    </source>
</evidence>
<evidence type="ECO:0000256" key="2">
    <source>
        <dbReference type="SAM" id="SignalP"/>
    </source>
</evidence>
<feature type="compositionally biased region" description="Low complexity" evidence="1">
    <location>
        <begin position="36"/>
        <end position="55"/>
    </location>
</feature>
<feature type="compositionally biased region" description="Polar residues" evidence="1">
    <location>
        <begin position="56"/>
        <end position="117"/>
    </location>
</feature>
<name>A0A915JBF5_ROMCU</name>
<keyword evidence="3" id="KW-1185">Reference proteome</keyword>
<proteinExistence type="predicted"/>
<feature type="chain" id="PRO_5037056159" evidence="2">
    <location>
        <begin position="23"/>
        <end position="168"/>
    </location>
</feature>
<organism evidence="3 4">
    <name type="scientific">Romanomermis culicivorax</name>
    <name type="common">Nematode worm</name>
    <dbReference type="NCBI Taxonomy" id="13658"/>
    <lineage>
        <taxon>Eukaryota</taxon>
        <taxon>Metazoa</taxon>
        <taxon>Ecdysozoa</taxon>
        <taxon>Nematoda</taxon>
        <taxon>Enoplea</taxon>
        <taxon>Dorylaimia</taxon>
        <taxon>Mermithida</taxon>
        <taxon>Mermithoidea</taxon>
        <taxon>Mermithidae</taxon>
        <taxon>Romanomermis</taxon>
    </lineage>
</organism>
<keyword evidence="2" id="KW-0732">Signal</keyword>
<feature type="signal peptide" evidence="2">
    <location>
        <begin position="1"/>
        <end position="22"/>
    </location>
</feature>
<protein>
    <submittedName>
        <fullName evidence="4">Uncharacterized protein</fullName>
    </submittedName>
</protein>